<comment type="similarity">
    <text evidence="1">Belongs to the peptidase C40 family.</text>
</comment>
<dbReference type="PANTHER" id="PTHR47053:SF1">
    <property type="entry name" value="MUREIN DD-ENDOPEPTIDASE MEPH-RELATED"/>
    <property type="match status" value="1"/>
</dbReference>
<evidence type="ECO:0000256" key="2">
    <source>
        <dbReference type="ARBA" id="ARBA00022670"/>
    </source>
</evidence>
<evidence type="ECO:0000259" key="8">
    <source>
        <dbReference type="PROSITE" id="PS51935"/>
    </source>
</evidence>
<sequence length="651" mass="72427">MYRRNIAAAAAVLFLSSAVGISAYAAPQKDNSATEAETETETETETQTETETETETQETEAATEREAGFVSIEEMPFEIETETETESSDQTETETETEQKIESPKVEQTFRFFQVEKKYAVSKRDDVYLYEKKNTKSDKVGKINALGVLHILEEDDDGEWYYVESGKARGFIKAKYVWADEKAERYVKHKKEKNIETAEVLKEAYENKAFLHTQTTAYKAVAKKKYALTKKRIKIYDSIPQEETKNNKKEETEKETQESTASESEKQSSSVTEGETQDNSAKESETPDSASGESETQESEKKKSTDQKSEKSEDTEKNQEPEVVGTLAKGGLCYILDDEDQEWSYVESDDVRGFVQTKQLETGKEVKKEIEEKGEDTYALAKAKVKPEDNKACYYTVTSVKEASVSGLIRTSMLEYAKQFLGNPYVWGGTSLTKGADCSGFVQSIYAEFGYSIPRVAEDQAECATKIPVEDALPGDLIFYQRSDGYIYHVVMSTGDGGTIEAHSSATGIIESTVNENDAVWAVRIISNEDTDILDALKKKDMAADYYDNAVIAKSTEYGSYLGKFKLTAYCSCPICCGVWSGGPTASGAMPTIDHTVAMAGLPFGTELIINGQVYTVEDLGTPYGHVDIYMNNHQAALQFGVQYSDVYLKK</sequence>
<evidence type="ECO:0000313" key="10">
    <source>
        <dbReference type="Proteomes" id="UP001299235"/>
    </source>
</evidence>
<dbReference type="PROSITE" id="PS51935">
    <property type="entry name" value="NLPC_P60"/>
    <property type="match status" value="1"/>
</dbReference>
<feature type="region of interest" description="Disordered" evidence="5">
    <location>
        <begin position="243"/>
        <end position="324"/>
    </location>
</feature>
<dbReference type="Proteomes" id="UP001299235">
    <property type="component" value="Unassembled WGS sequence"/>
</dbReference>
<name>A0ABS8EUU0_9FIRM</name>
<evidence type="ECO:0000256" key="6">
    <source>
        <dbReference type="SAM" id="SignalP"/>
    </source>
</evidence>
<accession>A0ABS8EUU0</accession>
<protein>
    <submittedName>
        <fullName evidence="9">NlpC/P60 family protein</fullName>
    </submittedName>
</protein>
<dbReference type="PANTHER" id="PTHR47053">
    <property type="entry name" value="MUREIN DD-ENDOPEPTIDASE MEPH-RELATED"/>
    <property type="match status" value="1"/>
</dbReference>
<feature type="compositionally biased region" description="Basic and acidic residues" evidence="5">
    <location>
        <begin position="243"/>
        <end position="257"/>
    </location>
</feature>
<dbReference type="CDD" id="cd14667">
    <property type="entry name" value="3D_containing_proteins"/>
    <property type="match status" value="1"/>
</dbReference>
<dbReference type="RefSeq" id="WP_248834953.1">
    <property type="nucleotide sequence ID" value="NZ_JAJEQE010000009.1"/>
</dbReference>
<dbReference type="SUPFAM" id="SSF54001">
    <property type="entry name" value="Cysteine proteinases"/>
    <property type="match status" value="1"/>
</dbReference>
<proteinExistence type="inferred from homology"/>
<evidence type="ECO:0000256" key="3">
    <source>
        <dbReference type="ARBA" id="ARBA00022801"/>
    </source>
</evidence>
<dbReference type="PROSITE" id="PS51781">
    <property type="entry name" value="SH3B"/>
    <property type="match status" value="1"/>
</dbReference>
<dbReference type="Pfam" id="PF08239">
    <property type="entry name" value="SH3_3"/>
    <property type="match status" value="1"/>
</dbReference>
<dbReference type="InterPro" id="IPR051202">
    <property type="entry name" value="Peptidase_C40"/>
</dbReference>
<dbReference type="InterPro" id="IPR038765">
    <property type="entry name" value="Papain-like_cys_pep_sf"/>
</dbReference>
<keyword evidence="3" id="KW-0378">Hydrolase</keyword>
<dbReference type="Gene3D" id="2.30.30.40">
    <property type="entry name" value="SH3 Domains"/>
    <property type="match status" value="1"/>
</dbReference>
<feature type="compositionally biased region" description="Acidic residues" evidence="5">
    <location>
        <begin position="75"/>
        <end position="96"/>
    </location>
</feature>
<comment type="caution">
    <text evidence="9">The sequence shown here is derived from an EMBL/GenBank/DDBJ whole genome shotgun (WGS) entry which is preliminary data.</text>
</comment>
<feature type="domain" description="NlpC/P60" evidence="8">
    <location>
        <begin position="407"/>
        <end position="532"/>
    </location>
</feature>
<feature type="domain" description="SH3b" evidence="7">
    <location>
        <begin position="116"/>
        <end position="181"/>
    </location>
</feature>
<evidence type="ECO:0000256" key="5">
    <source>
        <dbReference type="SAM" id="MobiDB-lite"/>
    </source>
</evidence>
<dbReference type="InterPro" id="IPR059180">
    <property type="entry name" value="3D_YorM"/>
</dbReference>
<organism evidence="9 10">
    <name type="scientific">Hominisplanchenecus faecis</name>
    <dbReference type="NCBI Taxonomy" id="2885351"/>
    <lineage>
        <taxon>Bacteria</taxon>
        <taxon>Bacillati</taxon>
        <taxon>Bacillota</taxon>
        <taxon>Clostridia</taxon>
        <taxon>Lachnospirales</taxon>
        <taxon>Lachnospiraceae</taxon>
        <taxon>Hominisplanchenecus</taxon>
    </lineage>
</organism>
<evidence type="ECO:0000259" key="7">
    <source>
        <dbReference type="PROSITE" id="PS51781"/>
    </source>
</evidence>
<keyword evidence="10" id="KW-1185">Reference proteome</keyword>
<feature type="compositionally biased region" description="Acidic residues" evidence="5">
    <location>
        <begin position="36"/>
        <end position="58"/>
    </location>
</feature>
<evidence type="ECO:0000313" key="9">
    <source>
        <dbReference type="EMBL" id="MCC2148544.1"/>
    </source>
</evidence>
<feature type="compositionally biased region" description="Low complexity" evidence="5">
    <location>
        <begin position="258"/>
        <end position="273"/>
    </location>
</feature>
<dbReference type="Pfam" id="PF00877">
    <property type="entry name" value="NLPC_P60"/>
    <property type="match status" value="1"/>
</dbReference>
<dbReference type="Gene3D" id="3.90.1720.10">
    <property type="entry name" value="endopeptidase domain like (from Nostoc punctiforme)"/>
    <property type="match status" value="1"/>
</dbReference>
<feature type="compositionally biased region" description="Basic and acidic residues" evidence="5">
    <location>
        <begin position="298"/>
        <end position="320"/>
    </location>
</feature>
<feature type="chain" id="PRO_5045877252" evidence="6">
    <location>
        <begin position="26"/>
        <end position="651"/>
    </location>
</feature>
<keyword evidence="4" id="KW-0788">Thiol protease</keyword>
<evidence type="ECO:0000256" key="1">
    <source>
        <dbReference type="ARBA" id="ARBA00007074"/>
    </source>
</evidence>
<reference evidence="9 10" key="1">
    <citation type="submission" date="2021-10" db="EMBL/GenBank/DDBJ databases">
        <title>Anaerobic single-cell dispensing facilitates the cultivation of human gut bacteria.</title>
        <authorList>
            <person name="Afrizal A."/>
        </authorList>
    </citation>
    <scope>NUCLEOTIDE SEQUENCE [LARGE SCALE GENOMIC DNA]</scope>
    <source>
        <strain evidence="9 10">CLA-AA-H246</strain>
    </source>
</reference>
<gene>
    <name evidence="9" type="ORF">LKD42_04640</name>
</gene>
<keyword evidence="6" id="KW-0732">Signal</keyword>
<dbReference type="EMBL" id="JAJEQE010000009">
    <property type="protein sequence ID" value="MCC2148544.1"/>
    <property type="molecule type" value="Genomic_DNA"/>
</dbReference>
<feature type="signal peptide" evidence="6">
    <location>
        <begin position="1"/>
        <end position="25"/>
    </location>
</feature>
<feature type="region of interest" description="Disordered" evidence="5">
    <location>
        <begin position="26"/>
        <end position="102"/>
    </location>
</feature>
<keyword evidence="2" id="KW-0645">Protease</keyword>
<evidence type="ECO:0000256" key="4">
    <source>
        <dbReference type="ARBA" id="ARBA00022807"/>
    </source>
</evidence>
<dbReference type="InterPro" id="IPR003646">
    <property type="entry name" value="SH3-like_bac-type"/>
</dbReference>
<dbReference type="InterPro" id="IPR000064">
    <property type="entry name" value="NLP_P60_dom"/>
</dbReference>